<accession>M1I9A2</accession>
<feature type="domain" description="tRNA(Ile)-lysidine/2-thiocytidine synthase N-terminal" evidence="7">
    <location>
        <begin position="201"/>
        <end position="381"/>
    </location>
</feature>
<evidence type="ECO:0000256" key="6">
    <source>
        <dbReference type="ARBA" id="ARBA00048539"/>
    </source>
</evidence>
<dbReference type="Pfam" id="PF01171">
    <property type="entry name" value="ATP_bind_3"/>
    <property type="match status" value="1"/>
</dbReference>
<dbReference type="InterPro" id="IPR014729">
    <property type="entry name" value="Rossmann-like_a/b/a_fold"/>
</dbReference>
<dbReference type="HAMAP" id="MF_01161">
    <property type="entry name" value="tRNA_Ile_lys_synt"/>
    <property type="match status" value="1"/>
</dbReference>
<dbReference type="GO" id="GO:0032267">
    <property type="term" value="F:tRNA(Ile)-lysidine synthase activity"/>
    <property type="evidence" value="ECO:0007669"/>
    <property type="project" value="UniProtKB-EC"/>
</dbReference>
<dbReference type="SUPFAM" id="SSF52402">
    <property type="entry name" value="Adenine nucleotide alpha hydrolases-like"/>
    <property type="match status" value="1"/>
</dbReference>
<keyword evidence="4" id="KW-0547">Nucleotide-binding</keyword>
<dbReference type="InterPro" id="IPR011063">
    <property type="entry name" value="TilS/TtcA_N"/>
</dbReference>
<proteinExistence type="inferred from homology"/>
<dbReference type="GeneID" id="40525747"/>
<dbReference type="InterPro" id="IPR012094">
    <property type="entry name" value="tRNA_Ile_lys_synt"/>
</dbReference>
<keyword evidence="3" id="KW-0819">tRNA processing</keyword>
<evidence type="ECO:0000256" key="1">
    <source>
        <dbReference type="ARBA" id="ARBA00013267"/>
    </source>
</evidence>
<dbReference type="Gene3D" id="3.40.50.620">
    <property type="entry name" value="HUPs"/>
    <property type="match status" value="1"/>
</dbReference>
<name>M1I9A2_9PHYC</name>
<dbReference type="InterPro" id="IPR012795">
    <property type="entry name" value="tRNA_Ile_lys_synt_N"/>
</dbReference>
<evidence type="ECO:0000256" key="5">
    <source>
        <dbReference type="ARBA" id="ARBA00022840"/>
    </source>
</evidence>
<dbReference type="SUPFAM" id="SSF48452">
    <property type="entry name" value="TPR-like"/>
    <property type="match status" value="1"/>
</dbReference>
<keyword evidence="2" id="KW-0436">Ligase</keyword>
<dbReference type="RefSeq" id="YP_009665521.1">
    <property type="nucleotide sequence ID" value="NC_043235.1"/>
</dbReference>
<evidence type="ECO:0000259" key="7">
    <source>
        <dbReference type="Pfam" id="PF01171"/>
    </source>
</evidence>
<dbReference type="NCBIfam" id="TIGR02432">
    <property type="entry name" value="lysidine_TilS_N"/>
    <property type="match status" value="1"/>
</dbReference>
<dbReference type="GO" id="GO:0008033">
    <property type="term" value="P:tRNA processing"/>
    <property type="evidence" value="ECO:0007669"/>
    <property type="project" value="UniProtKB-KW"/>
</dbReference>
<organism evidence="8">
    <name type="scientific">Paramecium bursaria Chlorella virus NYs1</name>
    <dbReference type="NCBI Taxonomy" id="83442"/>
    <lineage>
        <taxon>Viruses</taxon>
        <taxon>Varidnaviria</taxon>
        <taxon>Bamfordvirae</taxon>
        <taxon>Nucleocytoviricota</taxon>
        <taxon>Megaviricetes</taxon>
        <taxon>Algavirales</taxon>
        <taxon>Phycodnaviridae</taxon>
        <taxon>Chlorovirus</taxon>
        <taxon>Chlorovirus newyorkense</taxon>
    </lineage>
</organism>
<dbReference type="EMBL" id="JX997183">
    <property type="protein sequence ID" value="AGE58876.1"/>
    <property type="molecule type" value="Genomic_DNA"/>
</dbReference>
<dbReference type="PANTHER" id="PTHR43033">
    <property type="entry name" value="TRNA(ILE)-LYSIDINE SYNTHASE-RELATED"/>
    <property type="match status" value="1"/>
</dbReference>
<dbReference type="EC" id="6.3.4.19" evidence="1"/>
<dbReference type="PANTHER" id="PTHR43033:SF3">
    <property type="entry name" value="TRNA(ILE)-LYSIDINE SYNTHETASE"/>
    <property type="match status" value="1"/>
</dbReference>
<sequence>MSLSEFVSEFLSDENFWFTRNIAIDEYLTTKYEHLLDEDYYDTDNPHHVVILFDQLPRHVFRYTYSNHIVEYFLTKSLMFFDRTDLTKLPDLEWCFTHLCIRHTKDPVWIHRVIKNTWTRLTPGCHEFVHRFLKASYERCPMEDQSPFIHTTYRDTIYDAMKHAHTTYFTPNDYALKINRDNHVVKAVEKALRDVKPGEITMSLSGGVDSMTLFHILDGLRGFYDYKMNVAMVNYTNRVCAYDEEYFVTDWANWLGYPISVRRIEEINRKPCIDADIRTLYETYTRKVRYNTYKTISREAFVAMGHNKDDCLENILQNICSGHKYDNLNGMDIVVVQDGIKFFRPLLDVSKDDIIEYARGHNIPYLPNSTPAHFKRGMVRNSIVPCMNDWDDRFIPGLFKLRDTMREMSMMMEITAKEFVNKFEGNTAIIDDMYITMGQTFWKIVLNKLFPGEVFKNKMLSYFIESLRHFDGYMNFELNKNIKIRFTKKRADIVIKFICTDGSC</sequence>
<reference evidence="8" key="1">
    <citation type="submission" date="2012-10" db="EMBL/GenBank/DDBJ databases">
        <title>Towards defining the chloroviruses: a genomic journey through a genus of large DNA viruses.</title>
        <authorList>
            <person name="Jeanniard A."/>
            <person name="Dunigan D.D."/>
            <person name="Gurnon J.R."/>
            <person name="Agarkova I."/>
            <person name="Kang M."/>
            <person name="Vitek J."/>
            <person name="Duncan G."/>
            <person name="McClung O.W."/>
            <person name="Larsen M."/>
            <person name="Claverie J.-M."/>
            <person name="Van Etten J.L."/>
            <person name="Blanc G."/>
        </authorList>
    </citation>
    <scope>NUCLEOTIDE SEQUENCE</scope>
</reference>
<evidence type="ECO:0000313" key="8">
    <source>
        <dbReference type="EMBL" id="AGE58876.1"/>
    </source>
</evidence>
<dbReference type="InterPro" id="IPR011990">
    <property type="entry name" value="TPR-like_helical_dom_sf"/>
</dbReference>
<comment type="catalytic activity">
    <reaction evidence="6">
        <text>cytidine(34) in tRNA(Ile2) + L-lysine + ATP = lysidine(34) in tRNA(Ile2) + AMP + diphosphate + H(+)</text>
        <dbReference type="Rhea" id="RHEA:43744"/>
        <dbReference type="Rhea" id="RHEA-COMP:10625"/>
        <dbReference type="Rhea" id="RHEA-COMP:10670"/>
        <dbReference type="ChEBI" id="CHEBI:15378"/>
        <dbReference type="ChEBI" id="CHEBI:30616"/>
        <dbReference type="ChEBI" id="CHEBI:32551"/>
        <dbReference type="ChEBI" id="CHEBI:33019"/>
        <dbReference type="ChEBI" id="CHEBI:82748"/>
        <dbReference type="ChEBI" id="CHEBI:83665"/>
        <dbReference type="ChEBI" id="CHEBI:456215"/>
        <dbReference type="EC" id="6.3.4.19"/>
    </reaction>
</comment>
<evidence type="ECO:0000256" key="4">
    <source>
        <dbReference type="ARBA" id="ARBA00022741"/>
    </source>
</evidence>
<protein>
    <recommendedName>
        <fullName evidence="1">tRNA(Ile)-lysidine synthetase</fullName>
        <ecNumber evidence="1">6.3.4.19</ecNumber>
    </recommendedName>
</protein>
<dbReference type="KEGG" id="vg:40525747"/>
<gene>
    <name evidence="8" type="primary">NYs-1_770L</name>
    <name evidence="8" type="ORF">PBCVNYs1_770L</name>
</gene>
<keyword evidence="5" id="KW-0067">ATP-binding</keyword>
<dbReference type="GO" id="GO:0005524">
    <property type="term" value="F:ATP binding"/>
    <property type="evidence" value="ECO:0007669"/>
    <property type="project" value="UniProtKB-KW"/>
</dbReference>
<evidence type="ECO:0000256" key="2">
    <source>
        <dbReference type="ARBA" id="ARBA00022598"/>
    </source>
</evidence>
<dbReference type="CDD" id="cd01992">
    <property type="entry name" value="TilS_N"/>
    <property type="match status" value="1"/>
</dbReference>
<evidence type="ECO:0000256" key="3">
    <source>
        <dbReference type="ARBA" id="ARBA00022694"/>
    </source>
</evidence>